<keyword evidence="2" id="KW-0186">Copper</keyword>
<protein>
    <recommendedName>
        <fullName evidence="4">Blue (type 1) copper domain-containing protein</fullName>
    </recommendedName>
</protein>
<feature type="chain" id="PRO_5046138370" description="Blue (type 1) copper domain-containing protein" evidence="3">
    <location>
        <begin position="37"/>
        <end position="321"/>
    </location>
</feature>
<dbReference type="SUPFAM" id="SSF49503">
    <property type="entry name" value="Cupredoxins"/>
    <property type="match status" value="2"/>
</dbReference>
<dbReference type="InterPro" id="IPR000923">
    <property type="entry name" value="BlueCu_1"/>
</dbReference>
<dbReference type="PANTHER" id="PTHR36507">
    <property type="entry name" value="BLL1555 PROTEIN"/>
    <property type="match status" value="1"/>
</dbReference>
<dbReference type="Gene3D" id="2.60.40.420">
    <property type="entry name" value="Cupredoxins - blue copper proteins"/>
    <property type="match status" value="2"/>
</dbReference>
<accession>A0ABN2YEQ3</accession>
<evidence type="ECO:0000256" key="1">
    <source>
        <dbReference type="ARBA" id="ARBA00022723"/>
    </source>
</evidence>
<dbReference type="InterPro" id="IPR052721">
    <property type="entry name" value="ET_Amicyanin"/>
</dbReference>
<keyword evidence="6" id="KW-1185">Reference proteome</keyword>
<proteinExistence type="predicted"/>
<reference evidence="5 6" key="1">
    <citation type="journal article" date="2019" name="Int. J. Syst. Evol. Microbiol.">
        <title>The Global Catalogue of Microorganisms (GCM) 10K type strain sequencing project: providing services to taxonomists for standard genome sequencing and annotation.</title>
        <authorList>
            <consortium name="The Broad Institute Genomics Platform"/>
            <consortium name="The Broad Institute Genome Sequencing Center for Infectious Disease"/>
            <person name="Wu L."/>
            <person name="Ma J."/>
        </authorList>
    </citation>
    <scope>NUCLEOTIDE SEQUENCE [LARGE SCALE GENOMIC DNA]</scope>
    <source>
        <strain evidence="5 6">JCM 15921</strain>
    </source>
</reference>
<evidence type="ECO:0000313" key="5">
    <source>
        <dbReference type="EMBL" id="GAA2125663.1"/>
    </source>
</evidence>
<keyword evidence="1" id="KW-0479">Metal-binding</keyword>
<dbReference type="RefSeq" id="WP_344361074.1">
    <property type="nucleotide sequence ID" value="NZ_BAAAQB010000006.1"/>
</dbReference>
<dbReference type="EMBL" id="BAAAQB010000006">
    <property type="protein sequence ID" value="GAA2125663.1"/>
    <property type="molecule type" value="Genomic_DNA"/>
</dbReference>
<feature type="domain" description="Blue (type 1) copper" evidence="4">
    <location>
        <begin position="58"/>
        <end position="171"/>
    </location>
</feature>
<comment type="caution">
    <text evidence="5">The sequence shown here is derived from an EMBL/GenBank/DDBJ whole genome shotgun (WGS) entry which is preliminary data.</text>
</comment>
<feature type="domain" description="Blue (type 1) copper" evidence="4">
    <location>
        <begin position="224"/>
        <end position="319"/>
    </location>
</feature>
<gene>
    <name evidence="5" type="ORF">GCM10009825_02110</name>
</gene>
<name>A0ABN2YEQ3_9MICC</name>
<evidence type="ECO:0000256" key="3">
    <source>
        <dbReference type="SAM" id="SignalP"/>
    </source>
</evidence>
<keyword evidence="3" id="KW-0732">Signal</keyword>
<evidence type="ECO:0000256" key="2">
    <source>
        <dbReference type="ARBA" id="ARBA00023008"/>
    </source>
</evidence>
<dbReference type="PANTHER" id="PTHR36507:SF1">
    <property type="entry name" value="BLL1555 PROTEIN"/>
    <property type="match status" value="1"/>
</dbReference>
<dbReference type="Pfam" id="PF00127">
    <property type="entry name" value="Copper-bind"/>
    <property type="match status" value="2"/>
</dbReference>
<evidence type="ECO:0000313" key="6">
    <source>
        <dbReference type="Proteomes" id="UP001500102"/>
    </source>
</evidence>
<dbReference type="Proteomes" id="UP001500102">
    <property type="component" value="Unassembled WGS sequence"/>
</dbReference>
<dbReference type="InterPro" id="IPR008972">
    <property type="entry name" value="Cupredoxin"/>
</dbReference>
<evidence type="ECO:0000259" key="4">
    <source>
        <dbReference type="Pfam" id="PF00127"/>
    </source>
</evidence>
<sequence>MAPHPAIHAMPRLVRTLIAAGMALVLPLALSGAAQATGSKPSRTWTVQVGSESEDQAIQGMAFLPEHIYINAGDKVTWKANSAEIHTVTFLAAGQSLESTQPFNPTDPQEISKQGSNVYDGQSYFSSGVMSNVSNSGFKEAAKYTLKFPHTGEFTYYCLVHGMAMKGMVHVRDAGTDYPYTQSQYDRHAKKQEQRILRDGHKSWDAARDQATNHTVIAGTDNGTSMVMRFVHQEISIKVGESVTFVNNGMGAPHTVTFGKEPANIFAPLGDPAHFTGGDLSSGLMPPGSHFTVTFHSAGEFKYICALHDFMGMVGTVEVRE</sequence>
<feature type="signal peptide" evidence="3">
    <location>
        <begin position="1"/>
        <end position="36"/>
    </location>
</feature>
<organism evidence="5 6">
    <name type="scientific">Arthrobacter humicola</name>
    <dbReference type="NCBI Taxonomy" id="409291"/>
    <lineage>
        <taxon>Bacteria</taxon>
        <taxon>Bacillati</taxon>
        <taxon>Actinomycetota</taxon>
        <taxon>Actinomycetes</taxon>
        <taxon>Micrococcales</taxon>
        <taxon>Micrococcaceae</taxon>
        <taxon>Arthrobacter</taxon>
    </lineage>
</organism>